<evidence type="ECO:0000313" key="2">
    <source>
        <dbReference type="EMBL" id="CAH2072020.1"/>
    </source>
</evidence>
<name>A0ABN8J0B8_9NEOP</name>
<feature type="non-terminal residue" evidence="2">
    <location>
        <position position="197"/>
    </location>
</feature>
<accession>A0ABN8J0B8</accession>
<dbReference type="EMBL" id="OW152818">
    <property type="protein sequence ID" value="CAH2072020.1"/>
    <property type="molecule type" value="Genomic_DNA"/>
</dbReference>
<gene>
    <name evidence="2" type="ORF">IPOD504_LOCUS15367</name>
</gene>
<organism evidence="2 3">
    <name type="scientific">Iphiclides podalirius</name>
    <name type="common">scarce swallowtail</name>
    <dbReference type="NCBI Taxonomy" id="110791"/>
    <lineage>
        <taxon>Eukaryota</taxon>
        <taxon>Metazoa</taxon>
        <taxon>Ecdysozoa</taxon>
        <taxon>Arthropoda</taxon>
        <taxon>Hexapoda</taxon>
        <taxon>Insecta</taxon>
        <taxon>Pterygota</taxon>
        <taxon>Neoptera</taxon>
        <taxon>Endopterygota</taxon>
        <taxon>Lepidoptera</taxon>
        <taxon>Glossata</taxon>
        <taxon>Ditrysia</taxon>
        <taxon>Papilionoidea</taxon>
        <taxon>Papilionidae</taxon>
        <taxon>Papilioninae</taxon>
        <taxon>Iphiclides</taxon>
    </lineage>
</organism>
<protein>
    <submittedName>
        <fullName evidence="2">Uncharacterized protein</fullName>
    </submittedName>
</protein>
<evidence type="ECO:0000256" key="1">
    <source>
        <dbReference type="SAM" id="MobiDB-lite"/>
    </source>
</evidence>
<reference evidence="2" key="1">
    <citation type="submission" date="2022-03" db="EMBL/GenBank/DDBJ databases">
        <authorList>
            <person name="Martin H S."/>
        </authorList>
    </citation>
    <scope>NUCLEOTIDE SEQUENCE</scope>
</reference>
<feature type="compositionally biased region" description="Basic and acidic residues" evidence="1">
    <location>
        <begin position="186"/>
        <end position="197"/>
    </location>
</feature>
<keyword evidence="3" id="KW-1185">Reference proteome</keyword>
<proteinExistence type="predicted"/>
<evidence type="ECO:0000313" key="3">
    <source>
        <dbReference type="Proteomes" id="UP000837857"/>
    </source>
</evidence>
<feature type="region of interest" description="Disordered" evidence="1">
    <location>
        <begin position="174"/>
        <end position="197"/>
    </location>
</feature>
<sequence length="197" mass="21623">MPLGEHLGPPTRARMCAAVTSADNLSPAPWPTPAAPRFIKARFLCGHTCWPYLARVLSNTLLFAYCTPQITDAIRGVKPTSVLTLALLVLKATAEGTAWSYHSRVLKFKSMSYPVQYYSKEISRAFTIDGCIAYHYHMPMQNATVHAFWFLFALYSPAASGAFKLGSTVPCQGPGERGSNHTTAPARRDAICKKPEN</sequence>
<dbReference type="Proteomes" id="UP000837857">
    <property type="component" value="Chromosome 6"/>
</dbReference>